<dbReference type="RefSeq" id="WP_004067976.1">
    <property type="nucleotide sequence ID" value="NC_022084.1"/>
</dbReference>
<organism evidence="11 12">
    <name type="scientific">Thermococcus litoralis (strain ATCC 51850 / DSM 5473 / JCM 8560 / NS-C)</name>
    <dbReference type="NCBI Taxonomy" id="523849"/>
    <lineage>
        <taxon>Archaea</taxon>
        <taxon>Methanobacteriati</taxon>
        <taxon>Methanobacteriota</taxon>
        <taxon>Thermococci</taxon>
        <taxon>Thermococcales</taxon>
        <taxon>Thermococcaceae</taxon>
        <taxon>Thermococcus</taxon>
    </lineage>
</organism>
<dbReference type="HOGENOM" id="CLU_016734_0_2_2"/>
<accession>H3ZMQ6</accession>
<dbReference type="UniPathway" id="UPA00035">
    <property type="reaction ID" value="UER00044"/>
</dbReference>
<dbReference type="OrthoDB" id="25658at2157"/>
<evidence type="ECO:0000256" key="10">
    <source>
        <dbReference type="RuleBase" id="RU003662"/>
    </source>
</evidence>
<dbReference type="InterPro" id="IPR018204">
    <property type="entry name" value="Trp_synthase_alpha_AS"/>
</dbReference>
<evidence type="ECO:0000256" key="8">
    <source>
        <dbReference type="ARBA" id="ARBA00049047"/>
    </source>
</evidence>
<dbReference type="PANTHER" id="PTHR43406">
    <property type="entry name" value="TRYPTOPHAN SYNTHASE, ALPHA CHAIN"/>
    <property type="match status" value="1"/>
</dbReference>
<dbReference type="FunFam" id="3.20.20.70:FF:000037">
    <property type="entry name" value="Tryptophan synthase alpha chain"/>
    <property type="match status" value="1"/>
</dbReference>
<evidence type="ECO:0000256" key="5">
    <source>
        <dbReference type="ARBA" id="ARBA00022822"/>
    </source>
</evidence>
<dbReference type="NCBIfam" id="TIGR00262">
    <property type="entry name" value="trpA"/>
    <property type="match status" value="1"/>
</dbReference>
<dbReference type="Pfam" id="PF00290">
    <property type="entry name" value="Trp_syntA"/>
    <property type="match status" value="1"/>
</dbReference>
<dbReference type="InterPro" id="IPR013785">
    <property type="entry name" value="Aldolase_TIM"/>
</dbReference>
<comment type="function">
    <text evidence="1 9">The alpha subunit is responsible for the aldol cleavage of indoleglycerol phosphate to indole and glyceraldehyde 3-phosphate.</text>
</comment>
<evidence type="ECO:0000256" key="3">
    <source>
        <dbReference type="ARBA" id="ARBA00011270"/>
    </source>
</evidence>
<comment type="similarity">
    <text evidence="9 10">Belongs to the TrpA family.</text>
</comment>
<keyword evidence="12" id="KW-1185">Reference proteome</keyword>
<dbReference type="KEGG" id="tlt:OCC_05501"/>
<evidence type="ECO:0000313" key="11">
    <source>
        <dbReference type="EMBL" id="EHR78703.1"/>
    </source>
</evidence>
<evidence type="ECO:0000256" key="9">
    <source>
        <dbReference type="HAMAP-Rule" id="MF_00131"/>
    </source>
</evidence>
<keyword evidence="4 9" id="KW-0028">Amino-acid biosynthesis</keyword>
<dbReference type="STRING" id="523849.OCC_05501"/>
<evidence type="ECO:0000256" key="6">
    <source>
        <dbReference type="ARBA" id="ARBA00023141"/>
    </source>
</evidence>
<dbReference type="AlphaFoldDB" id="H3ZMQ6"/>
<dbReference type="InterPro" id="IPR002028">
    <property type="entry name" value="Trp_synthase_suA"/>
</dbReference>
<comment type="pathway">
    <text evidence="2 9">Amino-acid biosynthesis; L-tryptophan biosynthesis; L-tryptophan from chorismate: step 5/5.</text>
</comment>
<dbReference type="PANTHER" id="PTHR43406:SF1">
    <property type="entry name" value="TRYPTOPHAN SYNTHASE ALPHA CHAIN, CHLOROPLASTIC"/>
    <property type="match status" value="1"/>
</dbReference>
<dbReference type="EMBL" id="CP006670">
    <property type="protein sequence ID" value="EHR78703.1"/>
    <property type="molecule type" value="Genomic_DNA"/>
</dbReference>
<sequence>MFEGGSLIPYLTAGDPSVEKTLEFLLAVEEFAGLIELGIPFSDPMADGKTIQESHYRALRNGFKLEDTFRILREFRRHSSTPVILMTYYNPVFRTGVRKFLGEAKASGADGILVVDLPVSHAGEFLDIASEEGIKTVFLAAPNTPDERLREIDKASTGFVYLISLYGTTGARDRLPETAFEFVRRARKICNNKLAVGFGVSRREQVEELLRAGADGVVVGSALIELISRSENPVEELRKKVAELSGYSKAL</sequence>
<evidence type="ECO:0000256" key="7">
    <source>
        <dbReference type="ARBA" id="ARBA00023239"/>
    </source>
</evidence>
<protein>
    <recommendedName>
        <fullName evidence="9">Tryptophan synthase alpha chain</fullName>
        <ecNumber evidence="9">4.2.1.20</ecNumber>
    </recommendedName>
</protein>
<dbReference type="PaxDb" id="523849-OCC_05501"/>
<evidence type="ECO:0000256" key="1">
    <source>
        <dbReference type="ARBA" id="ARBA00003365"/>
    </source>
</evidence>
<keyword evidence="6 9" id="KW-0057">Aromatic amino acid biosynthesis</keyword>
<dbReference type="GeneID" id="16549857"/>
<keyword evidence="5 9" id="KW-0822">Tryptophan biosynthesis</keyword>
<name>H3ZMQ6_THELN</name>
<evidence type="ECO:0000256" key="2">
    <source>
        <dbReference type="ARBA" id="ARBA00004733"/>
    </source>
</evidence>
<dbReference type="GO" id="GO:0005829">
    <property type="term" value="C:cytosol"/>
    <property type="evidence" value="ECO:0007669"/>
    <property type="project" value="TreeGrafter"/>
</dbReference>
<evidence type="ECO:0000313" key="12">
    <source>
        <dbReference type="Proteomes" id="UP000015502"/>
    </source>
</evidence>
<evidence type="ECO:0000256" key="4">
    <source>
        <dbReference type="ARBA" id="ARBA00022605"/>
    </source>
</evidence>
<dbReference type="CDD" id="cd04724">
    <property type="entry name" value="Tryptophan_synthase_alpha"/>
    <property type="match status" value="1"/>
</dbReference>
<dbReference type="HAMAP" id="MF_00131">
    <property type="entry name" value="Trp_synth_alpha"/>
    <property type="match status" value="1"/>
</dbReference>
<gene>
    <name evidence="9" type="primary">trpA</name>
    <name evidence="11" type="ORF">OCC_05501</name>
</gene>
<dbReference type="PROSITE" id="PS00167">
    <property type="entry name" value="TRP_SYNTHASE_ALPHA"/>
    <property type="match status" value="1"/>
</dbReference>
<dbReference type="InterPro" id="IPR011060">
    <property type="entry name" value="RibuloseP-bd_barrel"/>
</dbReference>
<dbReference type="Proteomes" id="UP000015502">
    <property type="component" value="Chromosome"/>
</dbReference>
<dbReference type="SUPFAM" id="SSF51366">
    <property type="entry name" value="Ribulose-phoshate binding barrel"/>
    <property type="match status" value="1"/>
</dbReference>
<dbReference type="GO" id="GO:0004834">
    <property type="term" value="F:tryptophan synthase activity"/>
    <property type="evidence" value="ECO:0007669"/>
    <property type="project" value="UniProtKB-UniRule"/>
</dbReference>
<dbReference type="Gene3D" id="3.20.20.70">
    <property type="entry name" value="Aldolase class I"/>
    <property type="match status" value="1"/>
</dbReference>
<feature type="active site" description="Proton acceptor" evidence="9">
    <location>
        <position position="47"/>
    </location>
</feature>
<proteinExistence type="inferred from homology"/>
<comment type="subunit">
    <text evidence="3 9">Tetramer of two alpha and two beta chains.</text>
</comment>
<feature type="active site" description="Proton acceptor" evidence="9">
    <location>
        <position position="36"/>
    </location>
</feature>
<dbReference type="EC" id="4.2.1.20" evidence="9"/>
<comment type="catalytic activity">
    <reaction evidence="8 9">
        <text>(1S,2R)-1-C-(indol-3-yl)glycerol 3-phosphate + L-serine = D-glyceraldehyde 3-phosphate + L-tryptophan + H2O</text>
        <dbReference type="Rhea" id="RHEA:10532"/>
        <dbReference type="ChEBI" id="CHEBI:15377"/>
        <dbReference type="ChEBI" id="CHEBI:33384"/>
        <dbReference type="ChEBI" id="CHEBI:57912"/>
        <dbReference type="ChEBI" id="CHEBI:58866"/>
        <dbReference type="ChEBI" id="CHEBI:59776"/>
        <dbReference type="EC" id="4.2.1.20"/>
    </reaction>
</comment>
<reference evidence="11 12" key="1">
    <citation type="journal article" date="2012" name="J. Bacteriol.">
        <title>Genome sequence of the model hyperthermophilic archaeon Thermococcus litoralis NS-C.</title>
        <authorList>
            <person name="Gardner A.F."/>
            <person name="Kumar S."/>
            <person name="Perler F.B."/>
        </authorList>
    </citation>
    <scope>NUCLEOTIDE SEQUENCE [LARGE SCALE GENOMIC DNA]</scope>
    <source>
        <strain evidence="12">ATCC 51850 / DSM 5473 / JCM 8560 / NS-C</strain>
    </source>
</reference>
<keyword evidence="7 9" id="KW-0456">Lyase</keyword>